<sequence>MAIPARTSSWTIGMFIGTSWAERMEVRTLHSYVGVERGQVYQPARNEGSVSMWLFLAFLAVPLIEIALFIQVGGLIGLWPTLGVVVLTAILGTWLVRSQGLKAMGDLQSAFSRLEDPSAPLAHGAMILLSGALLLTPGFFTDAVGFALLSPQVRTGLIRYLSKRVTVSRFEMGQGPHPQAGPQGPRGPQGPGPRPGPRRDPGDVIEGEFTEVPSEKRPNHPGSGWTKH</sequence>
<proteinExistence type="predicted"/>
<feature type="transmembrane region" description="Helical" evidence="2">
    <location>
        <begin position="77"/>
        <end position="96"/>
    </location>
</feature>
<protein>
    <submittedName>
        <fullName evidence="3">FxsA protein</fullName>
    </submittedName>
</protein>
<keyword evidence="2" id="KW-0472">Membrane</keyword>
<dbReference type="HOGENOM" id="CLU_085083_0_1_5"/>
<dbReference type="PANTHER" id="PTHR35335">
    <property type="entry name" value="UPF0716 PROTEIN FXSA"/>
    <property type="match status" value="1"/>
</dbReference>
<dbReference type="InterPro" id="IPR007313">
    <property type="entry name" value="FxsA"/>
</dbReference>
<accession>S9S8U0</accession>
<evidence type="ECO:0000313" key="3">
    <source>
        <dbReference type="EMBL" id="EPX82659.1"/>
    </source>
</evidence>
<evidence type="ECO:0000256" key="2">
    <source>
        <dbReference type="SAM" id="Phobius"/>
    </source>
</evidence>
<gene>
    <name evidence="3" type="ORF">Salmuc_00978</name>
</gene>
<dbReference type="EMBL" id="APVH01000020">
    <property type="protein sequence ID" value="EPX82659.1"/>
    <property type="molecule type" value="Genomic_DNA"/>
</dbReference>
<reference evidence="4" key="1">
    <citation type="journal article" date="2014" name="Stand. Genomic Sci.">
        <title>Genome sequence of the exopolysaccharide-producing Salipiger mucosus type strain (DSM 16094(T)), a moderately halophilic member of the Roseobacter clade.</title>
        <authorList>
            <person name="Riedel T."/>
            <person name="Spring S."/>
            <person name="Fiebig A."/>
            <person name="Petersen J."/>
            <person name="Kyrpides N.C."/>
            <person name="Goker M."/>
            <person name="Klenk H.P."/>
        </authorList>
    </citation>
    <scope>NUCLEOTIDE SEQUENCE [LARGE SCALE GENOMIC DNA]</scope>
    <source>
        <strain evidence="4">DSM 16094</strain>
    </source>
</reference>
<feature type="transmembrane region" description="Helical" evidence="2">
    <location>
        <begin position="50"/>
        <end position="70"/>
    </location>
</feature>
<dbReference type="eggNOG" id="COG3030">
    <property type="taxonomic scope" value="Bacteria"/>
</dbReference>
<dbReference type="NCBIfam" id="NF008528">
    <property type="entry name" value="PRK11463.1-2"/>
    <property type="match status" value="1"/>
</dbReference>
<feature type="compositionally biased region" description="Low complexity" evidence="1">
    <location>
        <begin position="173"/>
        <end position="183"/>
    </location>
</feature>
<feature type="transmembrane region" description="Helical" evidence="2">
    <location>
        <begin position="121"/>
        <end position="149"/>
    </location>
</feature>
<evidence type="ECO:0000313" key="4">
    <source>
        <dbReference type="Proteomes" id="UP000015347"/>
    </source>
</evidence>
<evidence type="ECO:0000256" key="1">
    <source>
        <dbReference type="SAM" id="MobiDB-lite"/>
    </source>
</evidence>
<dbReference type="STRING" id="1123237.Salmuc_00978"/>
<name>S9S8U0_9RHOB</name>
<keyword evidence="2" id="KW-1133">Transmembrane helix</keyword>
<dbReference type="Pfam" id="PF04186">
    <property type="entry name" value="FxsA"/>
    <property type="match status" value="1"/>
</dbReference>
<comment type="caution">
    <text evidence="3">The sequence shown here is derived from an EMBL/GenBank/DDBJ whole genome shotgun (WGS) entry which is preliminary data.</text>
</comment>
<dbReference type="Proteomes" id="UP000015347">
    <property type="component" value="Unassembled WGS sequence"/>
</dbReference>
<feature type="region of interest" description="Disordered" evidence="1">
    <location>
        <begin position="172"/>
        <end position="228"/>
    </location>
</feature>
<keyword evidence="4" id="KW-1185">Reference proteome</keyword>
<dbReference type="PANTHER" id="PTHR35335:SF1">
    <property type="entry name" value="UPF0716 PROTEIN FXSA"/>
    <property type="match status" value="1"/>
</dbReference>
<dbReference type="AlphaFoldDB" id="S9S8U0"/>
<dbReference type="GO" id="GO:0016020">
    <property type="term" value="C:membrane"/>
    <property type="evidence" value="ECO:0007669"/>
    <property type="project" value="InterPro"/>
</dbReference>
<keyword evidence="2" id="KW-0812">Transmembrane</keyword>
<organism evidence="3 4">
    <name type="scientific">Salipiger mucosus DSM 16094</name>
    <dbReference type="NCBI Taxonomy" id="1123237"/>
    <lineage>
        <taxon>Bacteria</taxon>
        <taxon>Pseudomonadati</taxon>
        <taxon>Pseudomonadota</taxon>
        <taxon>Alphaproteobacteria</taxon>
        <taxon>Rhodobacterales</taxon>
        <taxon>Roseobacteraceae</taxon>
        <taxon>Salipiger</taxon>
    </lineage>
</organism>